<evidence type="ECO:0000313" key="3">
    <source>
        <dbReference type="EMBL" id="MDR5587429.1"/>
    </source>
</evidence>
<name>A0ABU1EGN9_9CLOT</name>
<dbReference type="PROSITE" id="PS51257">
    <property type="entry name" value="PROKAR_LIPOPROTEIN"/>
    <property type="match status" value="1"/>
</dbReference>
<comment type="caution">
    <text evidence="3">The sequence shown here is derived from an EMBL/GenBank/DDBJ whole genome shotgun (WGS) entry which is preliminary data.</text>
</comment>
<keyword evidence="4" id="KW-1185">Reference proteome</keyword>
<evidence type="ECO:0008006" key="5">
    <source>
        <dbReference type="Google" id="ProtNLM"/>
    </source>
</evidence>
<feature type="compositionally biased region" description="Polar residues" evidence="1">
    <location>
        <begin position="23"/>
        <end position="35"/>
    </location>
</feature>
<evidence type="ECO:0000256" key="2">
    <source>
        <dbReference type="SAM" id="SignalP"/>
    </source>
</evidence>
<reference evidence="3 4" key="1">
    <citation type="submission" date="2023-09" db="EMBL/GenBank/DDBJ databases">
        <authorList>
            <person name="Zhai L."/>
        </authorList>
    </citation>
    <scope>NUCLEOTIDE SEQUENCE [LARGE SCALE GENOMIC DNA]</scope>
    <source>
        <strain evidence="3 4">5 N-1</strain>
    </source>
</reference>
<proteinExistence type="predicted"/>
<feature type="region of interest" description="Disordered" evidence="1">
    <location>
        <begin position="23"/>
        <end position="94"/>
    </location>
</feature>
<organism evidence="3 4">
    <name type="scientific">Clostridium aquiflavi</name>
    <dbReference type="NCBI Taxonomy" id="3073603"/>
    <lineage>
        <taxon>Bacteria</taxon>
        <taxon>Bacillati</taxon>
        <taxon>Bacillota</taxon>
        <taxon>Clostridia</taxon>
        <taxon>Eubacteriales</taxon>
        <taxon>Clostridiaceae</taxon>
        <taxon>Clostridium</taxon>
    </lineage>
</organism>
<accession>A0ABU1EGN9</accession>
<evidence type="ECO:0000256" key="1">
    <source>
        <dbReference type="SAM" id="MobiDB-lite"/>
    </source>
</evidence>
<feature type="chain" id="PRO_5046078252" description="Lipoprotein" evidence="2">
    <location>
        <begin position="25"/>
        <end position="224"/>
    </location>
</feature>
<dbReference type="Proteomes" id="UP001256646">
    <property type="component" value="Unassembled WGS sequence"/>
</dbReference>
<feature type="compositionally biased region" description="Low complexity" evidence="1">
    <location>
        <begin position="68"/>
        <end position="91"/>
    </location>
</feature>
<dbReference type="EMBL" id="JAVJAN010000018">
    <property type="protein sequence ID" value="MDR5587429.1"/>
    <property type="molecule type" value="Genomic_DNA"/>
</dbReference>
<dbReference type="RefSeq" id="WP_309556399.1">
    <property type="nucleotide sequence ID" value="NZ_JAVJAN010000018.1"/>
</dbReference>
<keyword evidence="2" id="KW-0732">Signal</keyword>
<feature type="signal peptide" evidence="2">
    <location>
        <begin position="1"/>
        <end position="24"/>
    </location>
</feature>
<feature type="compositionally biased region" description="Low complexity" evidence="1">
    <location>
        <begin position="45"/>
        <end position="61"/>
    </location>
</feature>
<evidence type="ECO:0000313" key="4">
    <source>
        <dbReference type="Proteomes" id="UP001256646"/>
    </source>
</evidence>
<protein>
    <recommendedName>
        <fullName evidence="5">Lipoprotein</fullName>
    </recommendedName>
</protein>
<sequence length="224" mass="24957">MKFLRIFILVALLVILTGCGTEKSQNNHIQTNNDISTEATDTEDNTTNNNTNSSEKITNNNTKKESTTNKVNSNKNNSNNNTAINKNSENNPTKVQNEESFYGQWVIENVVGFGKVGTYSDEDIKKIVGKKLSFSKEQSSCFGDDASYLNDTVKNPTYKKSVITSDEFLSTWLVPLSTLSINSDTVTEIEVNNLKNLPTCTFFIKDNDTLILYGGGTFFELRKA</sequence>
<gene>
    <name evidence="3" type="ORF">RGC78_08090</name>
</gene>